<feature type="non-terminal residue" evidence="2">
    <location>
        <position position="1"/>
    </location>
</feature>
<keyword evidence="1" id="KW-0175">Coiled coil</keyword>
<accession>X1F4C2</accession>
<reference evidence="2" key="1">
    <citation type="journal article" date="2014" name="Front. Microbiol.">
        <title>High frequency of phylogenetically diverse reductive dehalogenase-homologous genes in deep subseafloor sedimentary metagenomes.</title>
        <authorList>
            <person name="Kawai M."/>
            <person name="Futagami T."/>
            <person name="Toyoda A."/>
            <person name="Takaki Y."/>
            <person name="Nishi S."/>
            <person name="Hori S."/>
            <person name="Arai W."/>
            <person name="Tsubouchi T."/>
            <person name="Morono Y."/>
            <person name="Uchiyama I."/>
            <person name="Ito T."/>
            <person name="Fujiyama A."/>
            <person name="Inagaki F."/>
            <person name="Takami H."/>
        </authorList>
    </citation>
    <scope>NUCLEOTIDE SEQUENCE</scope>
    <source>
        <strain evidence="2">Expedition CK06-06</strain>
    </source>
</reference>
<evidence type="ECO:0000256" key="1">
    <source>
        <dbReference type="SAM" id="Coils"/>
    </source>
</evidence>
<protein>
    <submittedName>
        <fullName evidence="2">Uncharacterized protein</fullName>
    </submittedName>
</protein>
<comment type="caution">
    <text evidence="2">The sequence shown here is derived from an EMBL/GenBank/DDBJ whole genome shotgun (WGS) entry which is preliminary data.</text>
</comment>
<evidence type="ECO:0000313" key="2">
    <source>
        <dbReference type="EMBL" id="GAH27420.1"/>
    </source>
</evidence>
<organism evidence="2">
    <name type="scientific">marine sediment metagenome</name>
    <dbReference type="NCBI Taxonomy" id="412755"/>
    <lineage>
        <taxon>unclassified sequences</taxon>
        <taxon>metagenomes</taxon>
        <taxon>ecological metagenomes</taxon>
    </lineage>
</organism>
<proteinExistence type="predicted"/>
<dbReference type="EMBL" id="BARU01003785">
    <property type="protein sequence ID" value="GAH27420.1"/>
    <property type="molecule type" value="Genomic_DNA"/>
</dbReference>
<sequence>GERLDPFPSDNNIQKAKDLYMKLLKEIAALRAEIKTVKGDLKEKMSVSIASKLREYGEAVFEYGRLKNRRRRINVRELRKRMHATVPYELK</sequence>
<name>X1F4C2_9ZZZZ</name>
<gene>
    <name evidence="2" type="ORF">S03H2_07974</name>
</gene>
<dbReference type="AlphaFoldDB" id="X1F4C2"/>
<feature type="coiled-coil region" evidence="1">
    <location>
        <begin position="13"/>
        <end position="40"/>
    </location>
</feature>